<evidence type="ECO:0000313" key="4">
    <source>
        <dbReference type="EMBL" id="KAK1742844.1"/>
    </source>
</evidence>
<comment type="caution">
    <text evidence="4">The sequence shown here is derived from an EMBL/GenBank/DDBJ whole genome shotgun (WGS) entry which is preliminary data.</text>
</comment>
<evidence type="ECO:0000256" key="1">
    <source>
        <dbReference type="ARBA" id="ARBA00022603"/>
    </source>
</evidence>
<feature type="domain" description="Methyltransferase type 11" evidence="3">
    <location>
        <begin position="180"/>
        <end position="266"/>
    </location>
</feature>
<dbReference type="GO" id="GO:0008757">
    <property type="term" value="F:S-adenosylmethionine-dependent methyltransferase activity"/>
    <property type="evidence" value="ECO:0007669"/>
    <property type="project" value="InterPro"/>
</dbReference>
<dbReference type="EC" id="2.1.1.-" evidence="4"/>
<name>A0AAD9DE70_9STRA</name>
<dbReference type="Proteomes" id="UP001224775">
    <property type="component" value="Unassembled WGS sequence"/>
</dbReference>
<dbReference type="InterPro" id="IPR050602">
    <property type="entry name" value="Malonyl-ACP_OMT"/>
</dbReference>
<dbReference type="PANTHER" id="PTHR13090">
    <property type="entry name" value="ARGININE-HYDROXYLASE NDUFAF5, MITOCHONDRIAL"/>
    <property type="match status" value="1"/>
</dbReference>
<evidence type="ECO:0000313" key="5">
    <source>
        <dbReference type="Proteomes" id="UP001224775"/>
    </source>
</evidence>
<accession>A0AAD9DE70</accession>
<dbReference type="GO" id="GO:0032259">
    <property type="term" value="P:methylation"/>
    <property type="evidence" value="ECO:0007669"/>
    <property type="project" value="UniProtKB-KW"/>
</dbReference>
<dbReference type="PANTHER" id="PTHR13090:SF1">
    <property type="entry name" value="ARGININE-HYDROXYLASE NDUFAF5, MITOCHONDRIAL"/>
    <property type="match status" value="1"/>
</dbReference>
<dbReference type="GO" id="GO:0032981">
    <property type="term" value="P:mitochondrial respiratory chain complex I assembly"/>
    <property type="evidence" value="ECO:0007669"/>
    <property type="project" value="TreeGrafter"/>
</dbReference>
<dbReference type="AlphaFoldDB" id="A0AAD9DE70"/>
<keyword evidence="5" id="KW-1185">Reference proteome</keyword>
<dbReference type="Gene3D" id="3.40.50.150">
    <property type="entry name" value="Vaccinia Virus protein VP39"/>
    <property type="match status" value="1"/>
</dbReference>
<keyword evidence="2 4" id="KW-0808">Transferase</keyword>
<dbReference type="CDD" id="cd02440">
    <property type="entry name" value="AdoMet_MTases"/>
    <property type="match status" value="1"/>
</dbReference>
<reference evidence="4" key="1">
    <citation type="submission" date="2023-06" db="EMBL/GenBank/DDBJ databases">
        <title>Survivors Of The Sea: Transcriptome response of Skeletonema marinoi to long-term dormancy.</title>
        <authorList>
            <person name="Pinder M.I.M."/>
            <person name="Kourtchenko O."/>
            <person name="Robertson E.K."/>
            <person name="Larsson T."/>
            <person name="Maumus F."/>
            <person name="Osuna-Cruz C.M."/>
            <person name="Vancaester E."/>
            <person name="Stenow R."/>
            <person name="Vandepoele K."/>
            <person name="Ploug H."/>
            <person name="Bruchert V."/>
            <person name="Godhe A."/>
            <person name="Topel M."/>
        </authorList>
    </citation>
    <scope>NUCLEOTIDE SEQUENCE</scope>
    <source>
        <strain evidence="4">R05AC</strain>
    </source>
</reference>
<sequence>MSANKILSKHRLVGSLLRRHISSTKTSSSCIIYKRIIATGQQSHHAHYFSTATGGSETAPFDRSVKLKQRTRAAESCRQHYHYNNTNDVSSSRPILPYDYFHREIAQRLVDRLDDINIRENGEGGFPLALEIGSGAGFVHDAIMDGCAADHNEEEEEDELLLDSSTDNNNVIYSGRGGVRKLVQLDSCSAMLHRDDDSTTASSTTDDTTTICETYKLVTEEEGPFPFPDGTFDLVISSMAFHWINDLPRLLTEIKRVLKPDGCLLFALPGGNTLPELRSSLVLAELERTGGVSTHLGPYVDLSNVGSLLTGTGFKLPTIDVDDVQIGYPNMMVLMEHLGRMGEGNACLNRKERVGLGTFVGAACLYNELYSATEHDGDDDDEEDDGIVASAQIIYGIAWKEHEAQPKPLERGTATHKMTDIAVTKTKG</sequence>
<protein>
    <submittedName>
        <fullName evidence="4">Methyltransferase</fullName>
        <ecNumber evidence="4">2.1.1.-</ecNumber>
    </submittedName>
</protein>
<dbReference type="SUPFAM" id="SSF53335">
    <property type="entry name" value="S-adenosyl-L-methionine-dependent methyltransferases"/>
    <property type="match status" value="1"/>
</dbReference>
<dbReference type="Pfam" id="PF08241">
    <property type="entry name" value="Methyltransf_11"/>
    <property type="match status" value="1"/>
</dbReference>
<dbReference type="InterPro" id="IPR029063">
    <property type="entry name" value="SAM-dependent_MTases_sf"/>
</dbReference>
<dbReference type="GO" id="GO:0005739">
    <property type="term" value="C:mitochondrion"/>
    <property type="evidence" value="ECO:0007669"/>
    <property type="project" value="TreeGrafter"/>
</dbReference>
<dbReference type="InterPro" id="IPR013216">
    <property type="entry name" value="Methyltransf_11"/>
</dbReference>
<evidence type="ECO:0000256" key="2">
    <source>
        <dbReference type="ARBA" id="ARBA00022679"/>
    </source>
</evidence>
<organism evidence="4 5">
    <name type="scientific">Skeletonema marinoi</name>
    <dbReference type="NCBI Taxonomy" id="267567"/>
    <lineage>
        <taxon>Eukaryota</taxon>
        <taxon>Sar</taxon>
        <taxon>Stramenopiles</taxon>
        <taxon>Ochrophyta</taxon>
        <taxon>Bacillariophyta</taxon>
        <taxon>Coscinodiscophyceae</taxon>
        <taxon>Thalassiosirophycidae</taxon>
        <taxon>Thalassiosirales</taxon>
        <taxon>Skeletonemataceae</taxon>
        <taxon>Skeletonema</taxon>
        <taxon>Skeletonema marinoi-dohrnii complex</taxon>
    </lineage>
</organism>
<keyword evidence="1 4" id="KW-0489">Methyltransferase</keyword>
<evidence type="ECO:0000259" key="3">
    <source>
        <dbReference type="Pfam" id="PF08241"/>
    </source>
</evidence>
<dbReference type="EMBL" id="JATAAI010000010">
    <property type="protein sequence ID" value="KAK1742844.1"/>
    <property type="molecule type" value="Genomic_DNA"/>
</dbReference>
<proteinExistence type="predicted"/>
<gene>
    <name evidence="4" type="ORF">QTG54_006441</name>
</gene>